<keyword evidence="3" id="KW-1185">Reference proteome</keyword>
<reference evidence="2" key="1">
    <citation type="submission" date="2023-06" db="EMBL/GenBank/DDBJ databases">
        <title>Genome-scale phylogeny and comparative genomics of the fungal order Sordariales.</title>
        <authorList>
            <consortium name="Lawrence Berkeley National Laboratory"/>
            <person name="Hensen N."/>
            <person name="Bonometti L."/>
            <person name="Westerberg I."/>
            <person name="Brannstrom I.O."/>
            <person name="Guillou S."/>
            <person name="Cros-Aarteil S."/>
            <person name="Calhoun S."/>
            <person name="Haridas S."/>
            <person name="Kuo A."/>
            <person name="Mondo S."/>
            <person name="Pangilinan J."/>
            <person name="Riley R."/>
            <person name="LaButti K."/>
            <person name="Andreopoulos B."/>
            <person name="Lipzen A."/>
            <person name="Chen C."/>
            <person name="Yanf M."/>
            <person name="Daum C."/>
            <person name="Ng V."/>
            <person name="Clum A."/>
            <person name="Steindorff A."/>
            <person name="Ohm R."/>
            <person name="Martin F."/>
            <person name="Silar P."/>
            <person name="Natvig D."/>
            <person name="Lalanne C."/>
            <person name="Gautier V."/>
            <person name="Ament-velasquez S.L."/>
            <person name="Kruys A."/>
            <person name="Hutchinson M.I."/>
            <person name="Powell A.J."/>
            <person name="Barry K."/>
            <person name="Miller A.N."/>
            <person name="Grigoriev I.V."/>
            <person name="Debuchy R."/>
            <person name="Gladieux P."/>
            <person name="Thoren M.H."/>
            <person name="Johannesson H."/>
        </authorList>
    </citation>
    <scope>NUCLEOTIDE SEQUENCE</scope>
    <source>
        <strain evidence="2">SMH3391-2</strain>
    </source>
</reference>
<feature type="domain" description="Heterokaryon incompatibility" evidence="1">
    <location>
        <begin position="200"/>
        <end position="357"/>
    </location>
</feature>
<sequence length="689" mass="78208">MTCNICNQFQGTRDLRKQGEGFREGVRNHVKTDFSWDEFMTSAKSCYICNLLVRGTRACFRQRGLDESQILDCGVYFYYEQAVDDGLDIDKDIRFRMKDGSRFEVQLFAVDDDDDDNVSGSTVPDYWESIPASKRTSPKTDSDLALTKARSWLDDCIENHVESSFCTTPAEAELPTRVLHVGLDDGVIRLIETHGKVARYICLSHCWGQAQIITTTKSTLPDRMREIPMHALSNTFRDAILLTRRLGVQYIWIDSMCILQDDIDDWNFESARMMDVYSRAYLTIAATHSSDGNGGLFVDTPDVEISGTTPSGDKFTLFFRERIDHHLDVAQEAGIGISGHPTSTFYPLLTRAWVYQERMLSTRVLHFGRYEIFFECRSDIMCECGNIEFHGMSETAPMALTKMLHAEALDTVAEGMEWHIYAQHYICRMWHTMVSSYTCLGLTKPGDRLPAMGGLAKHMAIRRKSVYLAGLWENTLNEDLLWSVYTTSLFKKARPSPRSAPTWSWASVETYILYLDEILYWDPDYDGEMEERPPYEHFARVQECRVKSAAIDEYGKVEKGHLQILGLVATGILEREEVDTLKNGKNTLHYVSFPSGMRLRINADYLLDAPGPDQVPPGTEVSCLRMTQMQSSEITDNLISLVLRRVAGEQHNGHDVFERIGSMLVNKSPPPVDVVGPYGSATEKTLVII</sequence>
<dbReference type="PANTHER" id="PTHR33112">
    <property type="entry name" value="DOMAIN PROTEIN, PUTATIVE-RELATED"/>
    <property type="match status" value="1"/>
</dbReference>
<dbReference type="EMBL" id="JAULSR010000006">
    <property type="protein sequence ID" value="KAK0615590.1"/>
    <property type="molecule type" value="Genomic_DNA"/>
</dbReference>
<evidence type="ECO:0000313" key="2">
    <source>
        <dbReference type="EMBL" id="KAK0615590.1"/>
    </source>
</evidence>
<dbReference type="InterPro" id="IPR010730">
    <property type="entry name" value="HET"/>
</dbReference>
<name>A0AA40BVW7_9PEZI</name>
<proteinExistence type="predicted"/>
<dbReference type="PANTHER" id="PTHR33112:SF13">
    <property type="entry name" value="HETEROKARYON INCOMPATIBILITY DOMAIN-CONTAINING PROTEIN"/>
    <property type="match status" value="1"/>
</dbReference>
<dbReference type="Pfam" id="PF06985">
    <property type="entry name" value="HET"/>
    <property type="match status" value="1"/>
</dbReference>
<evidence type="ECO:0000313" key="3">
    <source>
        <dbReference type="Proteomes" id="UP001174934"/>
    </source>
</evidence>
<dbReference type="Proteomes" id="UP001174934">
    <property type="component" value="Unassembled WGS sequence"/>
</dbReference>
<dbReference type="AlphaFoldDB" id="A0AA40BVW7"/>
<accession>A0AA40BVW7</accession>
<evidence type="ECO:0000259" key="1">
    <source>
        <dbReference type="Pfam" id="PF06985"/>
    </source>
</evidence>
<gene>
    <name evidence="2" type="ORF">B0T17DRAFT_592361</name>
</gene>
<organism evidence="2 3">
    <name type="scientific">Bombardia bombarda</name>
    <dbReference type="NCBI Taxonomy" id="252184"/>
    <lineage>
        <taxon>Eukaryota</taxon>
        <taxon>Fungi</taxon>
        <taxon>Dikarya</taxon>
        <taxon>Ascomycota</taxon>
        <taxon>Pezizomycotina</taxon>
        <taxon>Sordariomycetes</taxon>
        <taxon>Sordariomycetidae</taxon>
        <taxon>Sordariales</taxon>
        <taxon>Lasiosphaeriaceae</taxon>
        <taxon>Bombardia</taxon>
    </lineage>
</organism>
<protein>
    <submittedName>
        <fullName evidence="2">HET domain-containing protein</fullName>
    </submittedName>
</protein>
<comment type="caution">
    <text evidence="2">The sequence shown here is derived from an EMBL/GenBank/DDBJ whole genome shotgun (WGS) entry which is preliminary data.</text>
</comment>